<name>A0AAD8SSH5_LOLMU</name>
<proteinExistence type="predicted"/>
<reference evidence="2" key="1">
    <citation type="submission" date="2023-07" db="EMBL/GenBank/DDBJ databases">
        <title>A chromosome-level genome assembly of Lolium multiflorum.</title>
        <authorList>
            <person name="Chen Y."/>
            <person name="Copetti D."/>
            <person name="Kolliker R."/>
            <person name="Studer B."/>
        </authorList>
    </citation>
    <scope>NUCLEOTIDE SEQUENCE</scope>
    <source>
        <strain evidence="2">02402/16</strain>
        <tissue evidence="2">Leaf</tissue>
    </source>
</reference>
<dbReference type="Pfam" id="PF20235">
    <property type="entry name" value="PIR2-like_helical"/>
    <property type="match status" value="1"/>
</dbReference>
<dbReference type="Proteomes" id="UP001231189">
    <property type="component" value="Unassembled WGS sequence"/>
</dbReference>
<dbReference type="EMBL" id="JAUUTY010000003">
    <property type="protein sequence ID" value="KAK1663628.1"/>
    <property type="molecule type" value="Genomic_DNA"/>
</dbReference>
<evidence type="ECO:0000313" key="3">
    <source>
        <dbReference type="Proteomes" id="UP001231189"/>
    </source>
</evidence>
<keyword evidence="3" id="KW-1185">Reference proteome</keyword>
<sequence length="213" mass="23432">MACSIASTVVSSKQGTAMDPWRNIILNTIWYGTVFPLEEEFEADAILSSSLIRIACRSLYGIVAFINTHFDNLSDLDVLWYLLLGNANLGRAVIILQQEGHTLIGDRRKAYKAAAKAAWHPIPDAQVEFAVSTVLPKEQSLLLQVDGTLSSGDVELISQFLSVQPSASVGSLKPVPALSKRASRMLSGMKEELEYEERSIHRKVKAALKKYAL</sequence>
<accession>A0AAD8SSH5</accession>
<comment type="caution">
    <text evidence="2">The sequence shown here is derived from an EMBL/GenBank/DDBJ whole genome shotgun (WGS) entry which is preliminary data.</text>
</comment>
<dbReference type="InterPro" id="IPR046527">
    <property type="entry name" value="PIR2-like_helical"/>
</dbReference>
<evidence type="ECO:0000313" key="2">
    <source>
        <dbReference type="EMBL" id="KAK1663628.1"/>
    </source>
</evidence>
<gene>
    <name evidence="2" type="ORF">QYE76_051787</name>
</gene>
<protein>
    <recommendedName>
        <fullName evidence="1">PIR2-like helical domain-containing protein</fullName>
    </recommendedName>
</protein>
<organism evidence="2 3">
    <name type="scientific">Lolium multiflorum</name>
    <name type="common">Italian ryegrass</name>
    <name type="synonym">Lolium perenne subsp. multiflorum</name>
    <dbReference type="NCBI Taxonomy" id="4521"/>
    <lineage>
        <taxon>Eukaryota</taxon>
        <taxon>Viridiplantae</taxon>
        <taxon>Streptophyta</taxon>
        <taxon>Embryophyta</taxon>
        <taxon>Tracheophyta</taxon>
        <taxon>Spermatophyta</taxon>
        <taxon>Magnoliopsida</taxon>
        <taxon>Liliopsida</taxon>
        <taxon>Poales</taxon>
        <taxon>Poaceae</taxon>
        <taxon>BOP clade</taxon>
        <taxon>Pooideae</taxon>
        <taxon>Poodae</taxon>
        <taxon>Poeae</taxon>
        <taxon>Poeae Chloroplast Group 2 (Poeae type)</taxon>
        <taxon>Loliodinae</taxon>
        <taxon>Loliinae</taxon>
        <taxon>Lolium</taxon>
    </lineage>
</organism>
<feature type="domain" description="PIR2-like helical" evidence="1">
    <location>
        <begin position="17"/>
        <end position="93"/>
    </location>
</feature>
<dbReference type="AlphaFoldDB" id="A0AAD8SSH5"/>
<evidence type="ECO:0000259" key="1">
    <source>
        <dbReference type="Pfam" id="PF20235"/>
    </source>
</evidence>
<dbReference type="PANTHER" id="PTHR33120">
    <property type="entry name" value="EXPRESSED PROTEIN-RELATED"/>
    <property type="match status" value="1"/>
</dbReference>